<gene>
    <name evidence="2" type="ORF">PT974_00924</name>
</gene>
<sequence length="138" mass="15183">MAHTLRATSSMSQLETASISACSTKTSSSDMPLKDNVRTLYERVQTCLRTGRRKEKREMEISAPFDTKLVPVSIPGVTEEELAILREKAAASRIGIAESIHSQSTHSLTLDIPKRARSPYARTPSPHSAVSSTQQSIW</sequence>
<keyword evidence="3" id="KW-1185">Reference proteome</keyword>
<comment type="caution">
    <text evidence="2">The sequence shown here is derived from an EMBL/GenBank/DDBJ whole genome shotgun (WGS) entry which is preliminary data.</text>
</comment>
<evidence type="ECO:0000256" key="1">
    <source>
        <dbReference type="SAM" id="MobiDB-lite"/>
    </source>
</evidence>
<feature type="compositionally biased region" description="Polar residues" evidence="1">
    <location>
        <begin position="125"/>
        <end position="138"/>
    </location>
</feature>
<feature type="region of interest" description="Disordered" evidence="1">
    <location>
        <begin position="113"/>
        <end position="138"/>
    </location>
</feature>
<protein>
    <submittedName>
        <fullName evidence="2">Uncharacterized protein</fullName>
    </submittedName>
</protein>
<organism evidence="2 3">
    <name type="scientific">Cladobotryum mycophilum</name>
    <dbReference type="NCBI Taxonomy" id="491253"/>
    <lineage>
        <taxon>Eukaryota</taxon>
        <taxon>Fungi</taxon>
        <taxon>Dikarya</taxon>
        <taxon>Ascomycota</taxon>
        <taxon>Pezizomycotina</taxon>
        <taxon>Sordariomycetes</taxon>
        <taxon>Hypocreomycetidae</taxon>
        <taxon>Hypocreales</taxon>
        <taxon>Hypocreaceae</taxon>
        <taxon>Cladobotryum</taxon>
    </lineage>
</organism>
<name>A0ABR0T2H1_9HYPO</name>
<proteinExistence type="predicted"/>
<accession>A0ABR0T2H1</accession>
<dbReference type="EMBL" id="JAVFKD010000001">
    <property type="protein sequence ID" value="KAK5998544.1"/>
    <property type="molecule type" value="Genomic_DNA"/>
</dbReference>
<reference evidence="2 3" key="1">
    <citation type="submission" date="2024-01" db="EMBL/GenBank/DDBJ databases">
        <title>Complete genome of Cladobotryum mycophilum ATHUM6906.</title>
        <authorList>
            <person name="Christinaki A.C."/>
            <person name="Myridakis A.I."/>
            <person name="Kouvelis V.N."/>
        </authorList>
    </citation>
    <scope>NUCLEOTIDE SEQUENCE [LARGE SCALE GENOMIC DNA]</scope>
    <source>
        <strain evidence="2 3">ATHUM6906</strain>
    </source>
</reference>
<evidence type="ECO:0000313" key="3">
    <source>
        <dbReference type="Proteomes" id="UP001338125"/>
    </source>
</evidence>
<dbReference type="Proteomes" id="UP001338125">
    <property type="component" value="Unassembled WGS sequence"/>
</dbReference>
<evidence type="ECO:0000313" key="2">
    <source>
        <dbReference type="EMBL" id="KAK5998544.1"/>
    </source>
</evidence>